<keyword evidence="1" id="KW-0812">Transmembrane</keyword>
<dbReference type="InParanoid" id="E3LZM9"/>
<keyword evidence="1" id="KW-1133">Transmembrane helix</keyword>
<organism evidence="3">
    <name type="scientific">Caenorhabditis remanei</name>
    <name type="common">Caenorhabditis vulgaris</name>
    <dbReference type="NCBI Taxonomy" id="31234"/>
    <lineage>
        <taxon>Eukaryota</taxon>
        <taxon>Metazoa</taxon>
        <taxon>Ecdysozoa</taxon>
        <taxon>Nematoda</taxon>
        <taxon>Chromadorea</taxon>
        <taxon>Rhabditida</taxon>
        <taxon>Rhabditina</taxon>
        <taxon>Rhabditomorpha</taxon>
        <taxon>Rhabditoidea</taxon>
        <taxon>Rhabditidae</taxon>
        <taxon>Peloderinae</taxon>
        <taxon>Caenorhabditis</taxon>
    </lineage>
</organism>
<sequence>MKTVGSAYHRSTRRNSKTSVFLIVFAIVCFLLLISVHYNSNGFYQVSRDYIKKKNHSNYISPSFILAFIPINVLLLFQKIDTSQNEKENGKIAIQASNSMKSFDIPTEKSSESDSFKLKNSVSTIRSKSTSSVIFNEGTTDCYCKSESSGKNYNFCYVDPQNSSSIGKQFDCVHVNTLERLSKLWFIFGNYCFLSEVLNYPKPLPIVSELIEIEEDVVFVSTTSDDHYSHSSKSYESVRNYYPTHKYILYGLHLSPGYVAQLPNDTNFEFRQFNTSEYPEYVNHWVEYRFKPLIMAEVLKEFPNVWWIDAHIKMKQSNVIERFFEEIATNRSTEDFSSITSFLNTGHSNFATLFPGESILVRFTHFNNFRFIAILSVELTSVAEKVSSSGCWNNPYSKNRKDTSNFQMVHWLLSKLSQPSIFFLIFVTSLFGFVFSIYHTDSSVSQAITEVSSLIQRERLLRLEARAPIWHKLLNKGEDNAVSSVLTSTLFDRKQGKLDCNCKSKQYGKIHDFCYVDPQNSTSMGKKFDCASLSILEGLGTKFQCLLNVFINFPELVDNNGPFVDVSTLLHYNPEVVFVSAASDNHITQAIESISSFYKYNPDGKYILYSLGLGKYQIKKIKRNFKNLEVRIFNTTGYPEYVEHWMEYRFKVLILAEVMKEFSNRWWLDANIRVEKGNMTHLLFQEIGELVERKGAKDVNFSYLFVRNFPVLFPGEIFEKEKENCSDSDLLTYFPTHSIPLLKSSKHGSQVGANAFFFMKTEFTIELFKWWVLCALDETCMAPPGAQKKVLGKPFLLILVVVFVLVTFILRSISKTTRDNYIDKRNNCQCLSSKTGEFHEFCYQDPQNSSAVGKQFNCVHLEALENLNVLGDNKRSLNLSESIKNESHVVFVSATSDDHFDFSMSSFKCIRQYYPDHKYILYGLDLSSNFTDQLPDDPSFEFRVFDASPYPDFVKNWNNYHFKGLVLAEAVKEFPVIWWIDANIALRKPNIIKILFSEILEYRLSGNFSSIISFRPTDHSNFAVLNPDLLKYFPSNNQLTQKFSQVGSGILYVARTEFTLKILKW</sequence>
<dbReference type="Pfam" id="PF07801">
    <property type="entry name" value="DUF1647"/>
    <property type="match status" value="3"/>
</dbReference>
<dbReference type="AlphaFoldDB" id="E3LZM9"/>
<proteinExistence type="predicted"/>
<protein>
    <submittedName>
        <fullName evidence="2">Uncharacterized protein</fullName>
    </submittedName>
</protein>
<keyword evidence="1" id="KW-0472">Membrane</keyword>
<feature type="transmembrane region" description="Helical" evidence="1">
    <location>
        <begin position="421"/>
        <end position="438"/>
    </location>
</feature>
<dbReference type="STRING" id="31234.E3LZM9"/>
<dbReference type="HOGENOM" id="CLU_288592_0_0_1"/>
<evidence type="ECO:0000256" key="1">
    <source>
        <dbReference type="SAM" id="Phobius"/>
    </source>
</evidence>
<dbReference type="eggNOG" id="ENOG502T7Y3">
    <property type="taxonomic scope" value="Eukaryota"/>
</dbReference>
<gene>
    <name evidence="2" type="ORF">CRE_05709</name>
</gene>
<dbReference type="OMA" id="FNISANC"/>
<dbReference type="PANTHER" id="PTHR31389:SF0">
    <property type="entry name" value="ALPHA-1,6-MANNOSYL-GLYCOPROTEIN 6-BETA-N-ACETYLGLUCOSAMINYLTRANSFERASE-RELATED"/>
    <property type="match status" value="1"/>
</dbReference>
<feature type="transmembrane region" description="Helical" evidence="1">
    <location>
        <begin position="20"/>
        <end position="39"/>
    </location>
</feature>
<accession>E3LZM9</accession>
<dbReference type="EMBL" id="DS268420">
    <property type="protein sequence ID" value="EFO87668.1"/>
    <property type="molecule type" value="Genomic_DNA"/>
</dbReference>
<reference evidence="2" key="1">
    <citation type="submission" date="2007-07" db="EMBL/GenBank/DDBJ databases">
        <title>PCAP assembly of the Caenorhabditis remanei genome.</title>
        <authorList>
            <consortium name="The Caenorhabditis remanei Sequencing Consortium"/>
            <person name="Wilson R.K."/>
        </authorList>
    </citation>
    <scope>NUCLEOTIDE SEQUENCE [LARGE SCALE GENOMIC DNA]</scope>
    <source>
        <strain evidence="2">PB4641</strain>
    </source>
</reference>
<name>E3LZM9_CAERE</name>
<feature type="transmembrane region" description="Helical" evidence="1">
    <location>
        <begin position="59"/>
        <end position="77"/>
    </location>
</feature>
<dbReference type="InterPro" id="IPR012444">
    <property type="entry name" value="DUF1647"/>
</dbReference>
<evidence type="ECO:0000313" key="2">
    <source>
        <dbReference type="EMBL" id="EFO87668.1"/>
    </source>
</evidence>
<dbReference type="OrthoDB" id="10053392at2759"/>
<keyword evidence="3" id="KW-1185">Reference proteome</keyword>
<feature type="transmembrane region" description="Helical" evidence="1">
    <location>
        <begin position="790"/>
        <end position="810"/>
    </location>
</feature>
<dbReference type="PANTHER" id="PTHR31389">
    <property type="entry name" value="LD39211P"/>
    <property type="match status" value="1"/>
</dbReference>
<dbReference type="Proteomes" id="UP000008281">
    <property type="component" value="Unassembled WGS sequence"/>
</dbReference>
<evidence type="ECO:0000313" key="3">
    <source>
        <dbReference type="Proteomes" id="UP000008281"/>
    </source>
</evidence>